<proteinExistence type="predicted"/>
<evidence type="ECO:0000313" key="2">
    <source>
        <dbReference type="EMBL" id="KAK4342505.1"/>
    </source>
</evidence>
<name>A0AAE1UZD2_9SOLA</name>
<organism evidence="2 3">
    <name type="scientific">Anisodus tanguticus</name>
    <dbReference type="NCBI Taxonomy" id="243964"/>
    <lineage>
        <taxon>Eukaryota</taxon>
        <taxon>Viridiplantae</taxon>
        <taxon>Streptophyta</taxon>
        <taxon>Embryophyta</taxon>
        <taxon>Tracheophyta</taxon>
        <taxon>Spermatophyta</taxon>
        <taxon>Magnoliopsida</taxon>
        <taxon>eudicotyledons</taxon>
        <taxon>Gunneridae</taxon>
        <taxon>Pentapetalae</taxon>
        <taxon>asterids</taxon>
        <taxon>lamiids</taxon>
        <taxon>Solanales</taxon>
        <taxon>Solanaceae</taxon>
        <taxon>Solanoideae</taxon>
        <taxon>Hyoscyameae</taxon>
        <taxon>Anisodus</taxon>
    </lineage>
</organism>
<sequence>MGSPTTPESVRRGPQLTRHKWPQKAFDAPLHIGGSSSLAHASTHPQDLLSVVLKAKISPFKAVEDFYVEATVERVEESLSRGIPTSKEEFHALRVSLFRLSKEAKDSPVLATAYNDMDLDLNDLFALHKMAKDNHDEAVAALQHLGSLRQGKSHIQTSFK</sequence>
<dbReference type="EMBL" id="JAVYJV010000021">
    <property type="protein sequence ID" value="KAK4342505.1"/>
    <property type="molecule type" value="Genomic_DNA"/>
</dbReference>
<feature type="region of interest" description="Disordered" evidence="1">
    <location>
        <begin position="1"/>
        <end position="20"/>
    </location>
</feature>
<comment type="caution">
    <text evidence="2">The sequence shown here is derived from an EMBL/GenBank/DDBJ whole genome shotgun (WGS) entry which is preliminary data.</text>
</comment>
<accession>A0AAE1UZD2</accession>
<dbReference type="AlphaFoldDB" id="A0AAE1UZD2"/>
<gene>
    <name evidence="2" type="ORF">RND71_038321</name>
</gene>
<protein>
    <submittedName>
        <fullName evidence="2">Uncharacterized protein</fullName>
    </submittedName>
</protein>
<evidence type="ECO:0000256" key="1">
    <source>
        <dbReference type="SAM" id="MobiDB-lite"/>
    </source>
</evidence>
<reference evidence="2" key="1">
    <citation type="submission" date="2023-12" db="EMBL/GenBank/DDBJ databases">
        <title>Genome assembly of Anisodus tanguticus.</title>
        <authorList>
            <person name="Wang Y.-J."/>
        </authorList>
    </citation>
    <scope>NUCLEOTIDE SEQUENCE</scope>
    <source>
        <strain evidence="2">KB-2021</strain>
        <tissue evidence="2">Leaf</tissue>
    </source>
</reference>
<evidence type="ECO:0000313" key="3">
    <source>
        <dbReference type="Proteomes" id="UP001291623"/>
    </source>
</evidence>
<dbReference type="Proteomes" id="UP001291623">
    <property type="component" value="Unassembled WGS sequence"/>
</dbReference>
<keyword evidence="3" id="KW-1185">Reference proteome</keyword>